<dbReference type="Proteomes" id="UP000314294">
    <property type="component" value="Unassembled WGS sequence"/>
</dbReference>
<evidence type="ECO:0000256" key="1">
    <source>
        <dbReference type="SAM" id="MobiDB-lite"/>
    </source>
</evidence>
<proteinExistence type="predicted"/>
<protein>
    <submittedName>
        <fullName evidence="2">Uncharacterized protein</fullName>
    </submittedName>
</protein>
<gene>
    <name evidence="2" type="ORF">EYF80_023319</name>
</gene>
<name>A0A4Z2HNR7_9TELE</name>
<comment type="caution">
    <text evidence="2">The sequence shown here is derived from an EMBL/GenBank/DDBJ whole genome shotgun (WGS) entry which is preliminary data.</text>
</comment>
<reference evidence="2 3" key="1">
    <citation type="submission" date="2019-03" db="EMBL/GenBank/DDBJ databases">
        <title>First draft genome of Liparis tanakae, snailfish: a comprehensive survey of snailfish specific genes.</title>
        <authorList>
            <person name="Kim W."/>
            <person name="Song I."/>
            <person name="Jeong J.-H."/>
            <person name="Kim D."/>
            <person name="Kim S."/>
            <person name="Ryu S."/>
            <person name="Song J.Y."/>
            <person name="Lee S.K."/>
        </authorList>
    </citation>
    <scope>NUCLEOTIDE SEQUENCE [LARGE SCALE GENOMIC DNA]</scope>
    <source>
        <tissue evidence="2">Muscle</tissue>
    </source>
</reference>
<dbReference type="EMBL" id="SRLO01000219">
    <property type="protein sequence ID" value="TNN66412.1"/>
    <property type="molecule type" value="Genomic_DNA"/>
</dbReference>
<evidence type="ECO:0000313" key="3">
    <source>
        <dbReference type="Proteomes" id="UP000314294"/>
    </source>
</evidence>
<evidence type="ECO:0000313" key="2">
    <source>
        <dbReference type="EMBL" id="TNN66412.1"/>
    </source>
</evidence>
<organism evidence="2 3">
    <name type="scientific">Liparis tanakae</name>
    <name type="common">Tanaka's snailfish</name>
    <dbReference type="NCBI Taxonomy" id="230148"/>
    <lineage>
        <taxon>Eukaryota</taxon>
        <taxon>Metazoa</taxon>
        <taxon>Chordata</taxon>
        <taxon>Craniata</taxon>
        <taxon>Vertebrata</taxon>
        <taxon>Euteleostomi</taxon>
        <taxon>Actinopterygii</taxon>
        <taxon>Neopterygii</taxon>
        <taxon>Teleostei</taxon>
        <taxon>Neoteleostei</taxon>
        <taxon>Acanthomorphata</taxon>
        <taxon>Eupercaria</taxon>
        <taxon>Perciformes</taxon>
        <taxon>Cottioidei</taxon>
        <taxon>Cottales</taxon>
        <taxon>Liparidae</taxon>
        <taxon>Liparis</taxon>
    </lineage>
</organism>
<dbReference type="AlphaFoldDB" id="A0A4Z2HNR7"/>
<sequence>MWMTSPLCVVDGVSEPRRVDDGRHGAGRGYRGSRGSRGGRWLLSQFPLPPGGLVPDGLVSDAGHQAERRNELRSQRNELSSVDRSHSTLHVLRCRLERPSSEWLTCSGGVTAYGGLRPILTAVSTRLSMCVSLPVRMAFRCGVLALALSEVIRLYLGYRIVRMSHEV</sequence>
<feature type="region of interest" description="Disordered" evidence="1">
    <location>
        <begin position="16"/>
        <end position="35"/>
    </location>
</feature>
<accession>A0A4Z2HNR7</accession>
<keyword evidence="3" id="KW-1185">Reference proteome</keyword>